<dbReference type="PANTHER" id="PTHR22852:SF0">
    <property type="entry name" value="DENTICLELESS PROTEIN HOMOLOG"/>
    <property type="match status" value="1"/>
</dbReference>
<keyword evidence="3" id="KW-0677">Repeat</keyword>
<keyword evidence="4" id="KW-0833">Ubl conjugation pathway</keyword>
<evidence type="ECO:0000256" key="4">
    <source>
        <dbReference type="ARBA" id="ARBA00022786"/>
    </source>
</evidence>
<dbReference type="Pfam" id="PF23798">
    <property type="entry name" value="Beta-prop_SPT8"/>
    <property type="match status" value="1"/>
</dbReference>
<comment type="similarity">
    <text evidence="5">Belongs to the WD repeat cdt2 family.</text>
</comment>
<evidence type="ECO:0000259" key="7">
    <source>
        <dbReference type="Pfam" id="PF23798"/>
    </source>
</evidence>
<dbReference type="InterPro" id="IPR036322">
    <property type="entry name" value="WD40_repeat_dom_sf"/>
</dbReference>
<dbReference type="RefSeq" id="XP_065661270.1">
    <property type="nucleotide sequence ID" value="XM_065805198.1"/>
</dbReference>
<evidence type="ECO:0000313" key="9">
    <source>
        <dbReference type="RefSeq" id="XP_065661270.1"/>
    </source>
</evidence>
<reference evidence="9" key="1">
    <citation type="submission" date="2025-08" db="UniProtKB">
        <authorList>
            <consortium name="RefSeq"/>
        </authorList>
    </citation>
    <scope>IDENTIFICATION</scope>
</reference>
<name>A0ABM4CHR2_HYDVU</name>
<evidence type="ECO:0000256" key="6">
    <source>
        <dbReference type="SAM" id="MobiDB-lite"/>
    </source>
</evidence>
<dbReference type="Gene3D" id="2.130.10.10">
    <property type="entry name" value="YVTN repeat-like/Quinoprotein amine dehydrogenase"/>
    <property type="match status" value="2"/>
</dbReference>
<dbReference type="SMART" id="SM00320">
    <property type="entry name" value="WD40"/>
    <property type="match status" value="5"/>
</dbReference>
<dbReference type="InterPro" id="IPR019775">
    <property type="entry name" value="WD40_repeat_CS"/>
</dbReference>
<feature type="domain" description="Transcription factor spt8 beta-propeller" evidence="7">
    <location>
        <begin position="43"/>
        <end position="335"/>
    </location>
</feature>
<proteinExistence type="inferred from homology"/>
<comment type="pathway">
    <text evidence="1">Protein modification; protein ubiquitination.</text>
</comment>
<dbReference type="InterPro" id="IPR020472">
    <property type="entry name" value="WD40_PAC1"/>
</dbReference>
<dbReference type="PANTHER" id="PTHR22852">
    <property type="entry name" value="LETHAL 2 DENTICLELESS PROTEIN RETINOIC ACID-REGULATED NUCLEAR MATRIX-ASSOCIATED PROTEIN"/>
    <property type="match status" value="1"/>
</dbReference>
<organism evidence="8 9">
    <name type="scientific">Hydra vulgaris</name>
    <name type="common">Hydra</name>
    <name type="synonym">Hydra attenuata</name>
    <dbReference type="NCBI Taxonomy" id="6087"/>
    <lineage>
        <taxon>Eukaryota</taxon>
        <taxon>Metazoa</taxon>
        <taxon>Cnidaria</taxon>
        <taxon>Hydrozoa</taxon>
        <taxon>Hydroidolina</taxon>
        <taxon>Anthoathecata</taxon>
        <taxon>Aplanulata</taxon>
        <taxon>Hydridae</taxon>
        <taxon>Hydra</taxon>
    </lineage>
</organism>
<protein>
    <submittedName>
        <fullName evidence="9">Denticleless protein homolog isoform X8</fullName>
    </submittedName>
</protein>
<dbReference type="GeneID" id="101238567"/>
<dbReference type="InterPro" id="IPR015943">
    <property type="entry name" value="WD40/YVTN_repeat-like_dom_sf"/>
</dbReference>
<keyword evidence="8" id="KW-1185">Reference proteome</keyword>
<dbReference type="PRINTS" id="PR00320">
    <property type="entry name" value="GPROTEINBRPT"/>
</dbReference>
<dbReference type="InterPro" id="IPR057544">
    <property type="entry name" value="Beta-prop_SPT8"/>
</dbReference>
<gene>
    <name evidence="9" type="primary">LOC101238567</name>
</gene>
<evidence type="ECO:0000256" key="5">
    <source>
        <dbReference type="ARBA" id="ARBA00038344"/>
    </source>
</evidence>
<dbReference type="InterPro" id="IPR051865">
    <property type="entry name" value="WD-repeat_CDT2_adapter"/>
</dbReference>
<accession>A0ABM4CHR2</accession>
<evidence type="ECO:0000313" key="8">
    <source>
        <dbReference type="Proteomes" id="UP001652625"/>
    </source>
</evidence>
<dbReference type="Proteomes" id="UP001652625">
    <property type="component" value="Chromosome 09"/>
</dbReference>
<evidence type="ECO:0000256" key="2">
    <source>
        <dbReference type="ARBA" id="ARBA00022574"/>
    </source>
</evidence>
<dbReference type="InterPro" id="IPR001680">
    <property type="entry name" value="WD40_rpt"/>
</dbReference>
<dbReference type="PROSITE" id="PS00678">
    <property type="entry name" value="WD_REPEATS_1"/>
    <property type="match status" value="1"/>
</dbReference>
<keyword evidence="2" id="KW-0853">WD repeat</keyword>
<evidence type="ECO:0000256" key="3">
    <source>
        <dbReference type="ARBA" id="ARBA00022737"/>
    </source>
</evidence>
<dbReference type="SUPFAM" id="SSF50978">
    <property type="entry name" value="WD40 repeat-like"/>
    <property type="match status" value="1"/>
</dbReference>
<sequence>MGMPLPPFVAKFSDELLHGNMLGVADEDGHVKLIDSRKTKNSSLVKEWSAHSNAVFDIAWVNNDTKMATASGDQTARVWDIEKSETTAIFRGHTCSLKSVAVQPNSSAVFLTGARDGNIMSWDTRCYMKNGFYNPVNTITNAHCIQQNSQLPVKQRKSRRNSMYNSTDLKTSVTAALFQNENIIISSGACDGALKYWDIRKVYTVHKGEPVAYHVIQFPGKSHRKHGYTSLVLNSTSSRLYAVCTNDVVYEYSTSNMSSTPLSIYEGLQSSSFYVKAALSPDDGFLLCGSNDCQAYIWKTNSSDKRPWVLKGHHGEVTSVTWSPNLGDKVVTCSDDNTFKIWRLFQDSSKIQITGTCEKKESQPVVTLDDILPGPEESHFTSMTPKTPTLNNTSATNQYFTPMLNNVESATNQYFTPKAARMTSYTPFLKLSTPNNLMTKARSLPATCNIESSVPKTTCSSLETWLKSINTNMRLVSDIGSKNCESTKEVLSNSSQNIISNLTSNRTNLGGVKEGINKTNVKYKKLDINMVNRRDVLSLNIAELFLSGKRKRQSDGTAQCLKQSKKDKENITSESSCSISRDDNRGVVPRIKDLLDHAEDSSQT</sequence>
<evidence type="ECO:0000256" key="1">
    <source>
        <dbReference type="ARBA" id="ARBA00004906"/>
    </source>
</evidence>
<feature type="region of interest" description="Disordered" evidence="6">
    <location>
        <begin position="557"/>
        <end position="584"/>
    </location>
</feature>